<evidence type="ECO:0000259" key="1">
    <source>
        <dbReference type="Pfam" id="PF17989"/>
    </source>
</evidence>
<protein>
    <submittedName>
        <fullName evidence="3">ParM/StbA family protein</fullName>
    </submittedName>
</protein>
<sequence length="316" mass="35199">MRCGIDVGFGFTKAVNEKGKEVVFPSAVSKTFMTDIGLKPTSDYFVTYLNQTYAVGEAATQCLITETSFSEERFFSEFSKLLVLTALMALESDREVELGLGLPLMLYPKLKEKVKDYFEFLEEIIIDKNGIAHSYHIARCEVFPQGVGALFSITSPVEDGIYCILDVGFRTTDVIVVEIKSKNINPLLDMCFTVDKGMSLAVERLGLMIERKYGVSYDTSLLFDIHERSHISVRGRKIDIEPHKKEVFRAIADDIVQSISRRLQRGFDTFDAVLASGGGAFTVASVLQKEFSNVQIIENSQFANAKGYLALLSLGL</sequence>
<dbReference type="SUPFAM" id="SSF53067">
    <property type="entry name" value="Actin-like ATPase domain"/>
    <property type="match status" value="2"/>
</dbReference>
<evidence type="ECO:0000313" key="3">
    <source>
        <dbReference type="EMBL" id="WAM33331.1"/>
    </source>
</evidence>
<dbReference type="Pfam" id="PF21522">
    <property type="entry name" value="MreB-like_C"/>
    <property type="match status" value="1"/>
</dbReference>
<proteinExistence type="predicted"/>
<dbReference type="RefSeq" id="WP_045169967.1">
    <property type="nucleotide sequence ID" value="NZ_CP113865.1"/>
</dbReference>
<dbReference type="Pfam" id="PF17989">
    <property type="entry name" value="ALP_N"/>
    <property type="match status" value="1"/>
</dbReference>
<accession>A0ABY7BQM2</accession>
<dbReference type="EMBL" id="CP113865">
    <property type="protein sequence ID" value="WAM33331.1"/>
    <property type="molecule type" value="Genomic_DNA"/>
</dbReference>
<feature type="domain" description="Actin-like protein N-terminal" evidence="1">
    <location>
        <begin position="4"/>
        <end position="148"/>
    </location>
</feature>
<evidence type="ECO:0000313" key="4">
    <source>
        <dbReference type="Proteomes" id="UP001164909"/>
    </source>
</evidence>
<dbReference type="InterPro" id="IPR040607">
    <property type="entry name" value="ALP_N"/>
</dbReference>
<name>A0ABY7BQM2_9FIRM</name>
<dbReference type="Proteomes" id="UP001164909">
    <property type="component" value="Chromosome"/>
</dbReference>
<dbReference type="Gene3D" id="3.30.420.40">
    <property type="match status" value="2"/>
</dbReference>
<gene>
    <name evidence="3" type="ORF">OTK00_001826</name>
</gene>
<dbReference type="InterPro" id="IPR049067">
    <property type="entry name" value="MreB-like_C"/>
</dbReference>
<feature type="domain" description="Actin homologue MreB-like C-terminal" evidence="2">
    <location>
        <begin position="164"/>
        <end position="288"/>
    </location>
</feature>
<evidence type="ECO:0000259" key="2">
    <source>
        <dbReference type="Pfam" id="PF21522"/>
    </source>
</evidence>
<keyword evidence="4" id="KW-1185">Reference proteome</keyword>
<reference evidence="3" key="1">
    <citation type="submission" date="2022-12" db="EMBL/GenBank/DDBJ databases">
        <authorList>
            <person name="Bing R.G."/>
            <person name="Willard D.J."/>
            <person name="Manesh M.J.H."/>
            <person name="Laemthong T."/>
            <person name="Crosby J.R."/>
            <person name="Kelly R.M."/>
        </authorList>
    </citation>
    <scope>NUCLEOTIDE SEQUENCE</scope>
    <source>
        <strain evidence="3">DSM 8990</strain>
    </source>
</reference>
<dbReference type="InterPro" id="IPR043129">
    <property type="entry name" value="ATPase_NBD"/>
</dbReference>
<organism evidence="3 4">
    <name type="scientific">Caldicellulosiruptor morganii</name>
    <dbReference type="NCBI Taxonomy" id="1387555"/>
    <lineage>
        <taxon>Bacteria</taxon>
        <taxon>Bacillati</taxon>
        <taxon>Bacillota</taxon>
        <taxon>Bacillota incertae sedis</taxon>
        <taxon>Caldicellulosiruptorales</taxon>
        <taxon>Caldicellulosiruptoraceae</taxon>
        <taxon>Caldicellulosiruptor</taxon>
    </lineage>
</organism>
<dbReference type="CDD" id="cd24025">
    <property type="entry name" value="ASKHA_NBD_ParM_pCBH-like"/>
    <property type="match status" value="1"/>
</dbReference>